<organism evidence="10 11">
    <name type="scientific">Punica granatum</name>
    <name type="common">Pomegranate</name>
    <dbReference type="NCBI Taxonomy" id="22663"/>
    <lineage>
        <taxon>Eukaryota</taxon>
        <taxon>Viridiplantae</taxon>
        <taxon>Streptophyta</taxon>
        <taxon>Embryophyta</taxon>
        <taxon>Tracheophyta</taxon>
        <taxon>Spermatophyta</taxon>
        <taxon>Magnoliopsida</taxon>
        <taxon>eudicotyledons</taxon>
        <taxon>Gunneridae</taxon>
        <taxon>Pentapetalae</taxon>
        <taxon>rosids</taxon>
        <taxon>malvids</taxon>
        <taxon>Myrtales</taxon>
        <taxon>Lythraceae</taxon>
        <taxon>Punica</taxon>
    </lineage>
</organism>
<keyword evidence="8" id="KW-0732">Signal</keyword>
<dbReference type="InterPro" id="IPR031052">
    <property type="entry name" value="FHY3/FAR1"/>
</dbReference>
<dbReference type="OrthoDB" id="1927586at2759"/>
<dbReference type="InterPro" id="IPR006564">
    <property type="entry name" value="Znf_PMZ"/>
</dbReference>
<sequence length="791" mass="89738">MPAWCSTRMQVLLLRLFHECLVQAMVFEPLGTANEAMELEVVGPPALNLDRPPASSSSSEDFLDGPASSSFSGGLGLSCSDPSLDPHEGMEFDSEQAARVFYNSYARRLGFSIRASTYQRSKKDGSIICRQIVCHREGFRRRGKGNTKPKRQRADTRVGCKAQMMVKKHDTGRWVISRLVKEHNHELVPPDKVHCLRSHRHVSGPARSLIDTLQAAGMGASGVMSVLIRESGGINNVGFTKIDCQNYMSGSNWQKSLGKGLKTVFDYFQRMQEEDPGFFYAVEGDSELSGGNIFWADSNAIKNYTYFGDTVIFDSTYRTDRYRVPFAPFTGWNHHGQPVLFGCALILNESESSFIWLFESWAKAMSGHTPPSITTDHDRIIRAAVSHVFSGARHRFCTWTVLREVHERLSDAFCSHPTLEVEFQKCVNGTETVDEFEFCWDSLLKRYDLENNQWLQSMYDARQHWIPAYLRDTFFGEALVTQRSDCAINSYFDGYINASTSIHVLIEQYEKAVASRYEKELKSDQETLNVPPVLKTPSPMEKQASNIYTRNIFKKFQEELVDILAYPATLIKDSGSESTYRVEKFGEEDRPYSVKFDVLEKKALCSCQMFEFSGIICKHILAVFRVTNTLTLPSHYFLRRWTRHARSSPLLDEKALGMPCNSLHSAAARFENLCREAIKYVQEGAESVETYKVAREALHLAAEKVAAAKKNDLGLASNQKENEHPSQSCSTDQDKRIQQLTSELETANKICEAYRKKLLDMVKDMEEQKLKILVKVQSMKLNLRRLSGAKS</sequence>
<evidence type="ECO:0000256" key="5">
    <source>
        <dbReference type="PROSITE-ProRule" id="PRU00325"/>
    </source>
</evidence>
<comment type="similarity">
    <text evidence="1 6">Belongs to the FHY3/FAR1 family.</text>
</comment>
<accession>A0A6P8DC58</accession>
<proteinExistence type="inferred from homology"/>
<dbReference type="PROSITE" id="PS50966">
    <property type="entry name" value="ZF_SWIM"/>
    <property type="match status" value="1"/>
</dbReference>
<dbReference type="Pfam" id="PF03101">
    <property type="entry name" value="FAR1"/>
    <property type="match status" value="1"/>
</dbReference>
<feature type="region of interest" description="Disordered" evidence="7">
    <location>
        <begin position="48"/>
        <end position="69"/>
    </location>
</feature>
<evidence type="ECO:0000256" key="8">
    <source>
        <dbReference type="SAM" id="SignalP"/>
    </source>
</evidence>
<evidence type="ECO:0000256" key="3">
    <source>
        <dbReference type="ARBA" id="ARBA00022771"/>
    </source>
</evidence>
<name>A0A6P8DC58_PUNGR</name>
<evidence type="ECO:0000256" key="2">
    <source>
        <dbReference type="ARBA" id="ARBA00022723"/>
    </source>
</evidence>
<evidence type="ECO:0000256" key="4">
    <source>
        <dbReference type="ARBA" id="ARBA00022833"/>
    </source>
</evidence>
<dbReference type="InterPro" id="IPR018289">
    <property type="entry name" value="MULE_transposase_dom"/>
</dbReference>
<dbReference type="Proteomes" id="UP000515151">
    <property type="component" value="Chromosome 1"/>
</dbReference>
<feature type="domain" description="SWIM-type" evidence="9">
    <location>
        <begin position="592"/>
        <end position="628"/>
    </location>
</feature>
<protein>
    <recommendedName>
        <fullName evidence="6">Protein FAR1-RELATED SEQUENCE</fullName>
    </recommendedName>
</protein>
<dbReference type="Pfam" id="PF04434">
    <property type="entry name" value="SWIM"/>
    <property type="match status" value="1"/>
</dbReference>
<feature type="region of interest" description="Disordered" evidence="7">
    <location>
        <begin position="716"/>
        <end position="735"/>
    </location>
</feature>
<evidence type="ECO:0000256" key="7">
    <source>
        <dbReference type="SAM" id="MobiDB-lite"/>
    </source>
</evidence>
<dbReference type="InterPro" id="IPR007527">
    <property type="entry name" value="Znf_SWIM"/>
</dbReference>
<dbReference type="RefSeq" id="XP_031388818.1">
    <property type="nucleotide sequence ID" value="XM_031532958.1"/>
</dbReference>
<dbReference type="InterPro" id="IPR004330">
    <property type="entry name" value="FAR1_DNA_bnd_dom"/>
</dbReference>
<evidence type="ECO:0000256" key="1">
    <source>
        <dbReference type="ARBA" id="ARBA00005889"/>
    </source>
</evidence>
<dbReference type="PANTHER" id="PTHR31669">
    <property type="entry name" value="PROTEIN FAR1-RELATED SEQUENCE 10-RELATED"/>
    <property type="match status" value="1"/>
</dbReference>
<reference evidence="11" key="2">
    <citation type="submission" date="2025-08" db="UniProtKB">
        <authorList>
            <consortium name="RefSeq"/>
        </authorList>
    </citation>
    <scope>IDENTIFICATION</scope>
    <source>
        <tissue evidence="11">Leaf</tissue>
    </source>
</reference>
<dbReference type="GO" id="GO:0005634">
    <property type="term" value="C:nucleus"/>
    <property type="evidence" value="ECO:0007669"/>
    <property type="project" value="UniProtKB-SubCell"/>
</dbReference>
<reference evidence="10" key="1">
    <citation type="journal article" date="2020" name="Plant Biotechnol. J.">
        <title>The pomegranate (Punica granatum L.) draft genome dissects genetic divergence between soft- and hard-seeded cultivars.</title>
        <authorList>
            <person name="Luo X."/>
            <person name="Li H."/>
            <person name="Wu Z."/>
            <person name="Yao W."/>
            <person name="Zhao P."/>
            <person name="Cao D."/>
            <person name="Yu H."/>
            <person name="Li K."/>
            <person name="Poudel K."/>
            <person name="Zhao D."/>
            <person name="Zhang F."/>
            <person name="Xia X."/>
            <person name="Chen L."/>
            <person name="Wang Q."/>
            <person name="Jing D."/>
            <person name="Cao S."/>
        </authorList>
    </citation>
    <scope>NUCLEOTIDE SEQUENCE [LARGE SCALE GENOMIC DNA]</scope>
    <source>
        <strain evidence="10">cv. Tunisia</strain>
    </source>
</reference>
<feature type="signal peptide" evidence="8">
    <location>
        <begin position="1"/>
        <end position="24"/>
    </location>
</feature>
<keyword evidence="2 6" id="KW-0479">Metal-binding</keyword>
<dbReference type="SMART" id="SM00575">
    <property type="entry name" value="ZnF_PMZ"/>
    <property type="match status" value="1"/>
</dbReference>
<dbReference type="AlphaFoldDB" id="A0A6P8DC58"/>
<evidence type="ECO:0000313" key="11">
    <source>
        <dbReference type="RefSeq" id="XP_031388818.1"/>
    </source>
</evidence>
<comment type="subcellular location">
    <subcellularLocation>
        <location evidence="6">Nucleus</location>
    </subcellularLocation>
</comment>
<comment type="function">
    <text evidence="6">Putative transcription activator involved in regulating light control of development.</text>
</comment>
<dbReference type="PANTHER" id="PTHR31669:SF225">
    <property type="entry name" value="OS03G0655600 PROTEIN"/>
    <property type="match status" value="1"/>
</dbReference>
<dbReference type="GeneID" id="116201652"/>
<dbReference type="GO" id="GO:0006355">
    <property type="term" value="P:regulation of DNA-templated transcription"/>
    <property type="evidence" value="ECO:0007669"/>
    <property type="project" value="UniProtKB-UniRule"/>
</dbReference>
<dbReference type="Pfam" id="PF10551">
    <property type="entry name" value="MULE"/>
    <property type="match status" value="1"/>
</dbReference>
<keyword evidence="6" id="KW-0539">Nucleus</keyword>
<evidence type="ECO:0000256" key="6">
    <source>
        <dbReference type="RuleBase" id="RU367018"/>
    </source>
</evidence>
<evidence type="ECO:0000259" key="9">
    <source>
        <dbReference type="PROSITE" id="PS50966"/>
    </source>
</evidence>
<dbReference type="GO" id="GO:0008270">
    <property type="term" value="F:zinc ion binding"/>
    <property type="evidence" value="ECO:0007669"/>
    <property type="project" value="UniProtKB-UniRule"/>
</dbReference>
<evidence type="ECO:0000313" key="10">
    <source>
        <dbReference type="Proteomes" id="UP000515151"/>
    </source>
</evidence>
<gene>
    <name evidence="11" type="primary">LOC116201652</name>
</gene>
<keyword evidence="4 6" id="KW-0862">Zinc</keyword>
<keyword evidence="10" id="KW-1185">Reference proteome</keyword>
<keyword evidence="3 5" id="KW-0863">Zinc-finger</keyword>
<feature type="chain" id="PRO_5027700050" description="Protein FAR1-RELATED SEQUENCE" evidence="8">
    <location>
        <begin position="25"/>
        <end position="791"/>
    </location>
</feature>